<feature type="region of interest" description="Disordered" evidence="5">
    <location>
        <begin position="388"/>
        <end position="416"/>
    </location>
</feature>
<evidence type="ECO:0000256" key="2">
    <source>
        <dbReference type="ARBA" id="ARBA00022670"/>
    </source>
</evidence>
<dbReference type="InterPro" id="IPR003653">
    <property type="entry name" value="Peptidase_C48_C"/>
</dbReference>
<dbReference type="PANTHER" id="PTHR33018:SF34">
    <property type="entry name" value="OS02G0472350 PROTEIN"/>
    <property type="match status" value="1"/>
</dbReference>
<dbReference type="PROSITE" id="PS50600">
    <property type="entry name" value="ULP_PROTEASE"/>
    <property type="match status" value="1"/>
</dbReference>
<keyword evidence="8" id="KW-1185">Reference proteome</keyword>
<organism evidence="7 8">
    <name type="scientific">Ficus carica</name>
    <name type="common">Common fig</name>
    <dbReference type="NCBI Taxonomy" id="3494"/>
    <lineage>
        <taxon>Eukaryota</taxon>
        <taxon>Viridiplantae</taxon>
        <taxon>Streptophyta</taxon>
        <taxon>Embryophyta</taxon>
        <taxon>Tracheophyta</taxon>
        <taxon>Spermatophyta</taxon>
        <taxon>Magnoliopsida</taxon>
        <taxon>eudicotyledons</taxon>
        <taxon>Gunneridae</taxon>
        <taxon>Pentapetalae</taxon>
        <taxon>rosids</taxon>
        <taxon>fabids</taxon>
        <taxon>Rosales</taxon>
        <taxon>Moraceae</taxon>
        <taxon>Ficeae</taxon>
        <taxon>Ficus</taxon>
    </lineage>
</organism>
<gene>
    <name evidence="7" type="ORF">TIFTF001_033701</name>
</gene>
<evidence type="ECO:0000256" key="5">
    <source>
        <dbReference type="SAM" id="MobiDB-lite"/>
    </source>
</evidence>
<feature type="coiled-coil region" evidence="4">
    <location>
        <begin position="262"/>
        <end position="289"/>
    </location>
</feature>
<comment type="similarity">
    <text evidence="1">Belongs to the peptidase C48 family.</text>
</comment>
<feature type="compositionally biased region" description="Basic and acidic residues" evidence="5">
    <location>
        <begin position="798"/>
        <end position="812"/>
    </location>
</feature>
<evidence type="ECO:0000256" key="4">
    <source>
        <dbReference type="SAM" id="Coils"/>
    </source>
</evidence>
<dbReference type="GO" id="GO:0006508">
    <property type="term" value="P:proteolysis"/>
    <property type="evidence" value="ECO:0007669"/>
    <property type="project" value="UniProtKB-KW"/>
</dbReference>
<feature type="compositionally biased region" description="Basic residues" evidence="5">
    <location>
        <begin position="787"/>
        <end position="797"/>
    </location>
</feature>
<dbReference type="Pfam" id="PF03004">
    <property type="entry name" value="Transposase_24"/>
    <property type="match status" value="2"/>
</dbReference>
<feature type="region of interest" description="Disordered" evidence="5">
    <location>
        <begin position="144"/>
        <end position="164"/>
    </location>
</feature>
<feature type="domain" description="Ubiquitin-like protease family profile" evidence="6">
    <location>
        <begin position="473"/>
        <end position="642"/>
    </location>
</feature>
<protein>
    <recommendedName>
        <fullName evidence="6">Ubiquitin-like protease family profile domain-containing protein</fullName>
    </recommendedName>
</protein>
<name>A0AA88DZ29_FICCA</name>
<evidence type="ECO:0000256" key="3">
    <source>
        <dbReference type="ARBA" id="ARBA00022801"/>
    </source>
</evidence>
<dbReference type="EMBL" id="BTGU01000189">
    <property type="protein sequence ID" value="GMN64635.1"/>
    <property type="molecule type" value="Genomic_DNA"/>
</dbReference>
<sequence>MKRVHMARKRGERIQVTFDEKGQPEGKHGDELMSWIGVLAREHVPIWIQDWRSRDLDGLKEIIWKETVTSFTVEESFRNTCLKSCGEAARNFRYDLYKTFVEEFINEESVWTRPKKVIDNYPNIEEEDWMKFVQYRTSSQFQQLSDRGSEIRTNNEYSSRGGRDGYRKLDQEMFKKNGKWERRDGLWLEQQTGPDGELKNPACKNASVLIVEYNTQESQGTFESVGTNDVLSQALSRPEHKGRVRGQSKFVKPSQYFNLSRSSNKDNEVQSMRREIEELKALVRGLCANRDLEPSVDPKNVPTVDQHNSFKASCSAQEKQAGVAEPPTMPVDSQECKLYIFDEVQGGQLLVAFGRVWWESLPTDTVHGIPLGEGNVRVLVELDMSMNKASRGPSHVPDPAAGNKKRQKKAGNKTIDSRTEVQQGAQEQKLVFDFNNMNRAMRPLAYYAHSSMRQGNQIEVPIPYTIMGFDMPVFLSFEDIYEFINLQEISANCILVYMRYLEELCRINGQAEKFVFVSPSLISPVRTDTAGRRERADNLLSFLRDAPKERLYLVPHNRGRHWVLGVIDPWEDLVLYFDPLREKKRDDFTELMNMALADWKITTGEGIRRRRDCKTKFSNRPCPLQEGSVECGYFILGFMRDIVLNGIDALESKQFYTSEDLDLIRGEWSAHAEVRVLGDNANRFATDIDIKMKYHAPLQRSGWSKVLPGERDSLYARPKDIFEMDFALQPYWKVICNASFSRQYKDYRSRCHKVYENIVKSGKNPLQNQPSLLRSQQGALDRANLTNHHRAGSKSYARHLEKRTNTQTEAEKNNGVGCIEMYRRTHWNAKHGSTCNEAARNYKEMVKLKNQQSTQLEGESSSSMQIDEAAICTQVLGPAKCGKMPVVVTFPRWFSNRRGIQDRGIFSDFTMVKPLWNGQK</sequence>
<feature type="compositionally biased region" description="Polar residues" evidence="5">
    <location>
        <begin position="144"/>
        <end position="158"/>
    </location>
</feature>
<keyword evidence="3" id="KW-0378">Hydrolase</keyword>
<dbReference type="Pfam" id="PF02902">
    <property type="entry name" value="Peptidase_C48"/>
    <property type="match status" value="1"/>
</dbReference>
<comment type="caution">
    <text evidence="7">The sequence shown here is derived from an EMBL/GenBank/DDBJ whole genome shotgun (WGS) entry which is preliminary data.</text>
</comment>
<feature type="region of interest" description="Disordered" evidence="5">
    <location>
        <begin position="787"/>
        <end position="812"/>
    </location>
</feature>
<dbReference type="Proteomes" id="UP001187192">
    <property type="component" value="Unassembled WGS sequence"/>
</dbReference>
<evidence type="ECO:0000313" key="7">
    <source>
        <dbReference type="EMBL" id="GMN64635.1"/>
    </source>
</evidence>
<dbReference type="GO" id="GO:0008234">
    <property type="term" value="F:cysteine-type peptidase activity"/>
    <property type="evidence" value="ECO:0007669"/>
    <property type="project" value="InterPro"/>
</dbReference>
<reference evidence="7" key="1">
    <citation type="submission" date="2023-07" db="EMBL/GenBank/DDBJ databases">
        <title>draft genome sequence of fig (Ficus carica).</title>
        <authorList>
            <person name="Takahashi T."/>
            <person name="Nishimura K."/>
        </authorList>
    </citation>
    <scope>NUCLEOTIDE SEQUENCE</scope>
</reference>
<dbReference type="SUPFAM" id="SSF54001">
    <property type="entry name" value="Cysteine proteinases"/>
    <property type="match status" value="1"/>
</dbReference>
<evidence type="ECO:0000256" key="1">
    <source>
        <dbReference type="ARBA" id="ARBA00005234"/>
    </source>
</evidence>
<keyword evidence="2" id="KW-0645">Protease</keyword>
<keyword evidence="4" id="KW-0175">Coiled coil</keyword>
<dbReference type="AlphaFoldDB" id="A0AA88DZ29"/>
<evidence type="ECO:0000313" key="8">
    <source>
        <dbReference type="Proteomes" id="UP001187192"/>
    </source>
</evidence>
<dbReference type="PANTHER" id="PTHR33018">
    <property type="entry name" value="OS10G0338966 PROTEIN-RELATED"/>
    <property type="match status" value="1"/>
</dbReference>
<proteinExistence type="inferred from homology"/>
<dbReference type="InterPro" id="IPR004252">
    <property type="entry name" value="Probable_transposase_24"/>
</dbReference>
<accession>A0AA88DZ29</accession>
<dbReference type="InterPro" id="IPR038765">
    <property type="entry name" value="Papain-like_cys_pep_sf"/>
</dbReference>
<evidence type="ECO:0000259" key="6">
    <source>
        <dbReference type="PROSITE" id="PS50600"/>
    </source>
</evidence>
<dbReference type="Gene3D" id="3.40.395.10">
    <property type="entry name" value="Adenoviral Proteinase, Chain A"/>
    <property type="match status" value="1"/>
</dbReference>